<feature type="active site" evidence="13">
    <location>
        <position position="111"/>
    </location>
</feature>
<evidence type="ECO:0000256" key="6">
    <source>
        <dbReference type="ARBA" id="ARBA00022670"/>
    </source>
</evidence>
<evidence type="ECO:0000256" key="1">
    <source>
        <dbReference type="ARBA" id="ARBA00003217"/>
    </source>
</evidence>
<evidence type="ECO:0000256" key="14">
    <source>
        <dbReference type="PIRSR" id="PIRSR618044-2"/>
    </source>
</evidence>
<evidence type="ECO:0000313" key="18">
    <source>
        <dbReference type="Proteomes" id="UP000572953"/>
    </source>
</evidence>
<feature type="active site" description="Proton acceptor" evidence="13">
    <location>
        <position position="51"/>
    </location>
</feature>
<keyword evidence="11" id="KW-0961">Cell wall biogenesis/degradation</keyword>
<reference evidence="17 18" key="1">
    <citation type="submission" date="2018-10" db="EMBL/GenBank/DDBJ databases">
        <title>Iterative Subtractive Binning of Freshwater Chronoseries Metagenomes Recovers Nearly Complete Genomes from over Four Hundred Novel Species.</title>
        <authorList>
            <person name="Rodriguez-R L.M."/>
            <person name="Tsementzi D."/>
            <person name="Luo C."/>
            <person name="Konstantinidis K.T."/>
        </authorList>
    </citation>
    <scope>NUCLEOTIDE SEQUENCE [LARGE SCALE GENOMIC DNA]</scope>
    <source>
        <strain evidence="17">WB7_2B_003</strain>
    </source>
</reference>
<comment type="pathway">
    <text evidence="2">Cell wall biogenesis; peptidoglycan biosynthesis.</text>
</comment>
<gene>
    <name evidence="17" type="ORF">EBV78_04235</name>
</gene>
<evidence type="ECO:0000256" key="15">
    <source>
        <dbReference type="RuleBase" id="RU004016"/>
    </source>
</evidence>
<dbReference type="GO" id="GO:0006508">
    <property type="term" value="P:proteolysis"/>
    <property type="evidence" value="ECO:0007669"/>
    <property type="project" value="UniProtKB-KW"/>
</dbReference>
<dbReference type="Gene3D" id="3.40.710.10">
    <property type="entry name" value="DD-peptidase/beta-lactamase superfamily"/>
    <property type="match status" value="1"/>
</dbReference>
<sequence length="377" mass="42620">MFILLNLNSVSYSQINIPDKVKQGIVIDHSSGAVLAEKNADQKISPASMTKIMTAVIVFDQLKNKKIKLTDQFTVSKKAREATKSGESTMFLVPGDKVSIEDLLRGLIIVSGVDASIVLAEGIAGTEEQFVNLMNEKAKEIKMINTNFSNSSGTFSLTNYSTVRDIALLSSYLINNYIQYYKYFKEKDFAWARTGGNPVKQENRNVLLSMDEGVDGIKTGHLKDSKYSIAVTKKKDNRRIIAVISGLPTMSSRAESSKLLLNSAFNKIDLVKIPYDKDKFRIKIWNGSSSYLDVRGANKDGIFINLPKNLKNPKIKMELEYEYPLQVPIKKFEKVAVLRIYNNKQLIESEDLFAQKDITEKNIFFKGIQNINHYIWR</sequence>
<feature type="domain" description="Peptidase S11 D-Ala-D-Ala carboxypeptidase A C-terminal" evidence="16">
    <location>
        <begin position="268"/>
        <end position="360"/>
    </location>
</feature>
<keyword evidence="6" id="KW-0645">Protease</keyword>
<evidence type="ECO:0000256" key="7">
    <source>
        <dbReference type="ARBA" id="ARBA00022729"/>
    </source>
</evidence>
<dbReference type="SUPFAM" id="SSF56601">
    <property type="entry name" value="beta-lactamase/transpeptidase-like"/>
    <property type="match status" value="1"/>
</dbReference>
<evidence type="ECO:0000256" key="13">
    <source>
        <dbReference type="PIRSR" id="PIRSR618044-1"/>
    </source>
</evidence>
<comment type="similarity">
    <text evidence="3 15">Belongs to the peptidase S11 family.</text>
</comment>
<feature type="active site" description="Acyl-ester intermediate" evidence="13">
    <location>
        <position position="48"/>
    </location>
</feature>
<dbReference type="InterPro" id="IPR012907">
    <property type="entry name" value="Peptidase_S11_C"/>
</dbReference>
<dbReference type="GO" id="GO:0009002">
    <property type="term" value="F:serine-type D-Ala-D-Ala carboxypeptidase activity"/>
    <property type="evidence" value="ECO:0007669"/>
    <property type="project" value="UniProtKB-EC"/>
</dbReference>
<dbReference type="InterPro" id="IPR037167">
    <property type="entry name" value="Peptidase_S11_C_sf"/>
</dbReference>
<evidence type="ECO:0000256" key="11">
    <source>
        <dbReference type="ARBA" id="ARBA00023316"/>
    </source>
</evidence>
<dbReference type="InterPro" id="IPR001967">
    <property type="entry name" value="Peptidase_S11_N"/>
</dbReference>
<dbReference type="EMBL" id="RGGN01000190">
    <property type="protein sequence ID" value="NCU63262.1"/>
    <property type="molecule type" value="Genomic_DNA"/>
</dbReference>
<dbReference type="GO" id="GO:0008360">
    <property type="term" value="P:regulation of cell shape"/>
    <property type="evidence" value="ECO:0007669"/>
    <property type="project" value="UniProtKB-KW"/>
</dbReference>
<comment type="caution">
    <text evidence="17">The sequence shown here is derived from an EMBL/GenBank/DDBJ whole genome shotgun (WGS) entry which is preliminary data.</text>
</comment>
<dbReference type="EC" id="3.4.16.4" evidence="4"/>
<evidence type="ECO:0000256" key="12">
    <source>
        <dbReference type="ARBA" id="ARBA00034000"/>
    </source>
</evidence>
<dbReference type="Pfam" id="PF00768">
    <property type="entry name" value="Peptidase_S11"/>
    <property type="match status" value="1"/>
</dbReference>
<dbReference type="InterPro" id="IPR018044">
    <property type="entry name" value="Peptidase_S11"/>
</dbReference>
<keyword evidence="10" id="KW-0573">Peptidoglycan synthesis</keyword>
<evidence type="ECO:0000313" key="17">
    <source>
        <dbReference type="EMBL" id="NCU63262.1"/>
    </source>
</evidence>
<evidence type="ECO:0000256" key="9">
    <source>
        <dbReference type="ARBA" id="ARBA00022960"/>
    </source>
</evidence>
<evidence type="ECO:0000256" key="8">
    <source>
        <dbReference type="ARBA" id="ARBA00022801"/>
    </source>
</evidence>
<evidence type="ECO:0000256" key="3">
    <source>
        <dbReference type="ARBA" id="ARBA00007164"/>
    </source>
</evidence>
<organism evidence="17 18">
    <name type="scientific">Candidatus Fonsibacter lacus</name>
    <dbReference type="NCBI Taxonomy" id="2576439"/>
    <lineage>
        <taxon>Bacteria</taxon>
        <taxon>Pseudomonadati</taxon>
        <taxon>Pseudomonadota</taxon>
        <taxon>Alphaproteobacteria</taxon>
        <taxon>Candidatus Pelagibacterales</taxon>
        <taxon>Candidatus Pelagibacterales incertae sedis</taxon>
        <taxon>Candidatus Fonsibacter</taxon>
    </lineage>
</organism>
<dbReference type="PRINTS" id="PR00725">
    <property type="entry name" value="DADACBPTASE1"/>
</dbReference>
<keyword evidence="9" id="KW-0133">Cell shape</keyword>
<evidence type="ECO:0000256" key="10">
    <source>
        <dbReference type="ARBA" id="ARBA00022984"/>
    </source>
</evidence>
<accession>A0A845S9T5</accession>
<dbReference type="SUPFAM" id="SSF69189">
    <property type="entry name" value="Penicillin-binding protein associated domain"/>
    <property type="match status" value="1"/>
</dbReference>
<dbReference type="UniPathway" id="UPA00219"/>
<dbReference type="Gene3D" id="2.60.410.10">
    <property type="entry name" value="D-Ala-D-Ala carboxypeptidase, C-terminal domain"/>
    <property type="match status" value="1"/>
</dbReference>
<dbReference type="InterPro" id="IPR015956">
    <property type="entry name" value="Peniciliin-bd_prot_C_sf"/>
</dbReference>
<proteinExistence type="inferred from homology"/>
<name>A0A845S9T5_9PROT</name>
<evidence type="ECO:0000256" key="5">
    <source>
        <dbReference type="ARBA" id="ARBA00022645"/>
    </source>
</evidence>
<keyword evidence="5 17" id="KW-0121">Carboxypeptidase</keyword>
<dbReference type="PANTHER" id="PTHR21581">
    <property type="entry name" value="D-ALANYL-D-ALANINE CARBOXYPEPTIDASE"/>
    <property type="match status" value="1"/>
</dbReference>
<dbReference type="SMART" id="SM00936">
    <property type="entry name" value="PBP5_C"/>
    <property type="match status" value="1"/>
</dbReference>
<evidence type="ECO:0000256" key="4">
    <source>
        <dbReference type="ARBA" id="ARBA00012448"/>
    </source>
</evidence>
<evidence type="ECO:0000256" key="2">
    <source>
        <dbReference type="ARBA" id="ARBA00004752"/>
    </source>
</evidence>
<dbReference type="InterPro" id="IPR012338">
    <property type="entry name" value="Beta-lactam/transpept-like"/>
</dbReference>
<comment type="function">
    <text evidence="1">Removes C-terminal D-alanyl residues from sugar-peptide cell wall precursors.</text>
</comment>
<dbReference type="GO" id="GO:0071555">
    <property type="term" value="P:cell wall organization"/>
    <property type="evidence" value="ECO:0007669"/>
    <property type="project" value="UniProtKB-KW"/>
</dbReference>
<keyword evidence="7" id="KW-0732">Signal</keyword>
<dbReference type="PANTHER" id="PTHR21581:SF6">
    <property type="entry name" value="TRAFFICKING PROTEIN PARTICLE COMPLEX SUBUNIT 12"/>
    <property type="match status" value="1"/>
</dbReference>
<evidence type="ECO:0000259" key="16">
    <source>
        <dbReference type="SMART" id="SM00936"/>
    </source>
</evidence>
<dbReference type="GO" id="GO:0009252">
    <property type="term" value="P:peptidoglycan biosynthetic process"/>
    <property type="evidence" value="ECO:0007669"/>
    <property type="project" value="UniProtKB-UniPathway"/>
</dbReference>
<protein>
    <recommendedName>
        <fullName evidence="4">serine-type D-Ala-D-Ala carboxypeptidase</fullName>
        <ecNumber evidence="4">3.4.16.4</ecNumber>
    </recommendedName>
</protein>
<feature type="binding site" evidence="14">
    <location>
        <position position="218"/>
    </location>
    <ligand>
        <name>substrate</name>
    </ligand>
</feature>
<comment type="catalytic activity">
    <reaction evidence="12">
        <text>Preferential cleavage: (Ac)2-L-Lys-D-Ala-|-D-Ala. Also transpeptidation of peptidyl-alanyl moieties that are N-acyl substituents of D-alanine.</text>
        <dbReference type="EC" id="3.4.16.4"/>
    </reaction>
</comment>
<dbReference type="Pfam" id="PF07943">
    <property type="entry name" value="PBP5_C"/>
    <property type="match status" value="1"/>
</dbReference>
<keyword evidence="8" id="KW-0378">Hydrolase</keyword>
<dbReference type="AlphaFoldDB" id="A0A845S9T5"/>
<dbReference type="Proteomes" id="UP000572953">
    <property type="component" value="Unassembled WGS sequence"/>
</dbReference>